<evidence type="ECO:0000313" key="7">
    <source>
        <dbReference type="EMBL" id="MEE2566784.1"/>
    </source>
</evidence>
<feature type="transmembrane region" description="Helical" evidence="6">
    <location>
        <begin position="257"/>
        <end position="274"/>
    </location>
</feature>
<feature type="transmembrane region" description="Helical" evidence="6">
    <location>
        <begin position="322"/>
        <end position="345"/>
    </location>
</feature>
<keyword evidence="4 6" id="KW-1133">Transmembrane helix</keyword>
<keyword evidence="2" id="KW-1003">Cell membrane</keyword>
<feature type="transmembrane region" description="Helical" evidence="6">
    <location>
        <begin position="382"/>
        <end position="404"/>
    </location>
</feature>
<dbReference type="PANTHER" id="PTHR30250">
    <property type="entry name" value="PST FAMILY PREDICTED COLANIC ACID TRANSPORTER"/>
    <property type="match status" value="1"/>
</dbReference>
<feature type="transmembrane region" description="Helical" evidence="6">
    <location>
        <begin position="82"/>
        <end position="103"/>
    </location>
</feature>
<dbReference type="InterPro" id="IPR050833">
    <property type="entry name" value="Poly_Biosynth_Transport"/>
</dbReference>
<evidence type="ECO:0000256" key="4">
    <source>
        <dbReference type="ARBA" id="ARBA00022989"/>
    </source>
</evidence>
<evidence type="ECO:0000256" key="6">
    <source>
        <dbReference type="SAM" id="Phobius"/>
    </source>
</evidence>
<evidence type="ECO:0000256" key="2">
    <source>
        <dbReference type="ARBA" id="ARBA00022475"/>
    </source>
</evidence>
<feature type="transmembrane region" description="Helical" evidence="6">
    <location>
        <begin position="357"/>
        <end position="376"/>
    </location>
</feature>
<feature type="transmembrane region" description="Helical" evidence="6">
    <location>
        <begin position="7"/>
        <end position="27"/>
    </location>
</feature>
<feature type="transmembrane region" description="Helical" evidence="6">
    <location>
        <begin position="204"/>
        <end position="224"/>
    </location>
</feature>
<gene>
    <name evidence="7" type="ORF">V0U35_08840</name>
</gene>
<dbReference type="Pfam" id="PF13440">
    <property type="entry name" value="Polysacc_synt_3"/>
    <property type="match status" value="1"/>
</dbReference>
<feature type="transmembrane region" description="Helical" evidence="6">
    <location>
        <begin position="39"/>
        <end position="61"/>
    </location>
</feature>
<feature type="transmembrane region" description="Helical" evidence="6">
    <location>
        <begin position="416"/>
        <end position="434"/>
    </location>
</feature>
<sequence length="485" mass="50221">MLGRHLLGYLPVQAAQALVGFGGVAILTRLMPTDMYGRYALAITVMHLGGMALFSWLDAAVARFHARSDRRNGLAAHLRTAYLVYAGLAVFVLAAGALALYLLPFSAELKTALGFALAALTLKSALHIGQETRRAAGQVAAYSGLETLNLLLGFAVGIGLLLATPLGAAGPLAGMAIGAIVALVFDLPGQFARMRNGRARARRAAVYLAYGLPVSISLVFEHLLSAGDRFLIAGMLGESAVGIYAAGYGLADRTLDIIFIWLGAAAAPLTIAALEHRGMDAARELAGRTARIMGLIAFPAAAGLALVAAPLAAVMVGEEFRAGAITILPWIALAGLMNGMMTYYFHEAFTLKRRTRSMATIMAVAAVLNIALNLVFLPLFGIAGAAAATVIAYGFGLVACAILGRRIFALPLPWRDWGKAALATGAMAAAVLAIPVPDTAMLALIIKAVTGALVYGAAALALDAAGCRSWIGDARALLKPAEASS</sequence>
<dbReference type="Proteomes" id="UP001310692">
    <property type="component" value="Unassembled WGS sequence"/>
</dbReference>
<organism evidence="7 8">
    <name type="scientific">Hyphobacterium marinum</name>
    <dbReference type="NCBI Taxonomy" id="3116574"/>
    <lineage>
        <taxon>Bacteria</taxon>
        <taxon>Pseudomonadati</taxon>
        <taxon>Pseudomonadota</taxon>
        <taxon>Alphaproteobacteria</taxon>
        <taxon>Maricaulales</taxon>
        <taxon>Maricaulaceae</taxon>
        <taxon>Hyphobacterium</taxon>
    </lineage>
</organism>
<feature type="transmembrane region" description="Helical" evidence="6">
    <location>
        <begin position="147"/>
        <end position="166"/>
    </location>
</feature>
<keyword evidence="5 6" id="KW-0472">Membrane</keyword>
<dbReference type="PANTHER" id="PTHR30250:SF31">
    <property type="entry name" value="INNER MEMBRANE PROTEIN YGHQ"/>
    <property type="match status" value="1"/>
</dbReference>
<accession>A0ABU7LZ19</accession>
<evidence type="ECO:0000256" key="1">
    <source>
        <dbReference type="ARBA" id="ARBA00004651"/>
    </source>
</evidence>
<feature type="transmembrane region" description="Helical" evidence="6">
    <location>
        <begin position="440"/>
        <end position="462"/>
    </location>
</feature>
<proteinExistence type="predicted"/>
<keyword evidence="8" id="KW-1185">Reference proteome</keyword>
<evidence type="ECO:0000256" key="5">
    <source>
        <dbReference type="ARBA" id="ARBA00023136"/>
    </source>
</evidence>
<keyword evidence="3 6" id="KW-0812">Transmembrane</keyword>
<dbReference type="RefSeq" id="WP_330196334.1">
    <property type="nucleotide sequence ID" value="NZ_JAZDRO010000003.1"/>
</dbReference>
<reference evidence="7 8" key="1">
    <citation type="submission" date="2024-01" db="EMBL/GenBank/DDBJ databases">
        <title>Hyphobacterium bacterium isolated from marine sediment.</title>
        <authorList>
            <person name="Zhao S."/>
        </authorList>
    </citation>
    <scope>NUCLEOTIDE SEQUENCE [LARGE SCALE GENOMIC DNA]</scope>
    <source>
        <strain evidence="7 8">Y60-23</strain>
    </source>
</reference>
<comment type="caution">
    <text evidence="7">The sequence shown here is derived from an EMBL/GenBank/DDBJ whole genome shotgun (WGS) entry which is preliminary data.</text>
</comment>
<evidence type="ECO:0000256" key="3">
    <source>
        <dbReference type="ARBA" id="ARBA00022692"/>
    </source>
</evidence>
<dbReference type="EMBL" id="JAZDRO010000003">
    <property type="protein sequence ID" value="MEE2566784.1"/>
    <property type="molecule type" value="Genomic_DNA"/>
</dbReference>
<feature type="transmembrane region" description="Helical" evidence="6">
    <location>
        <begin position="295"/>
        <end position="316"/>
    </location>
</feature>
<name>A0ABU7LZ19_9PROT</name>
<comment type="subcellular location">
    <subcellularLocation>
        <location evidence="1">Cell membrane</location>
        <topology evidence="1">Multi-pass membrane protein</topology>
    </subcellularLocation>
</comment>
<evidence type="ECO:0000313" key="8">
    <source>
        <dbReference type="Proteomes" id="UP001310692"/>
    </source>
</evidence>
<protein>
    <submittedName>
        <fullName evidence="7">Lipopolysaccharide biosynthesis protein</fullName>
    </submittedName>
</protein>